<organism evidence="2 3">
    <name type="scientific">Metarhizium robertsii</name>
    <dbReference type="NCBI Taxonomy" id="568076"/>
    <lineage>
        <taxon>Eukaryota</taxon>
        <taxon>Fungi</taxon>
        <taxon>Dikarya</taxon>
        <taxon>Ascomycota</taxon>
        <taxon>Pezizomycotina</taxon>
        <taxon>Sordariomycetes</taxon>
        <taxon>Hypocreomycetidae</taxon>
        <taxon>Hypocreales</taxon>
        <taxon>Clavicipitaceae</taxon>
        <taxon>Metarhizium</taxon>
    </lineage>
</organism>
<dbReference type="HOGENOM" id="CLU_1586884_0_0_1"/>
<dbReference type="Pfam" id="PF01425">
    <property type="entry name" value="Amidase"/>
    <property type="match status" value="1"/>
</dbReference>
<dbReference type="InterPro" id="IPR036928">
    <property type="entry name" value="AS_sf"/>
</dbReference>
<dbReference type="InterPro" id="IPR023631">
    <property type="entry name" value="Amidase_dom"/>
</dbReference>
<dbReference type="PANTHER" id="PTHR42678:SF34">
    <property type="entry name" value="OS04G0183300 PROTEIN"/>
    <property type="match status" value="1"/>
</dbReference>
<name>A0A0A1URU1_9HYPO</name>
<dbReference type="EMBL" id="JELW01000022">
    <property type="protein sequence ID" value="EXU98946.1"/>
    <property type="molecule type" value="Genomic_DNA"/>
</dbReference>
<dbReference type="PANTHER" id="PTHR42678">
    <property type="entry name" value="AMIDASE"/>
    <property type="match status" value="1"/>
</dbReference>
<accession>A0A0A1URU1</accession>
<feature type="domain" description="Amidase" evidence="1">
    <location>
        <begin position="73"/>
        <end position="148"/>
    </location>
</feature>
<dbReference type="Gene3D" id="3.90.1300.10">
    <property type="entry name" value="Amidase signature (AS) domain"/>
    <property type="match status" value="1"/>
</dbReference>
<evidence type="ECO:0000259" key="1">
    <source>
        <dbReference type="Pfam" id="PF01425"/>
    </source>
</evidence>
<dbReference type="Proteomes" id="UP000030151">
    <property type="component" value="Unassembled WGS sequence"/>
</dbReference>
<comment type="caution">
    <text evidence="2">The sequence shown here is derived from an EMBL/GenBank/DDBJ whole genome shotgun (WGS) entry which is preliminary data.</text>
</comment>
<evidence type="ECO:0000313" key="2">
    <source>
        <dbReference type="EMBL" id="EXU98946.1"/>
    </source>
</evidence>
<dbReference type="SUPFAM" id="SSF75304">
    <property type="entry name" value="Amidase signature (AS) enzymes"/>
    <property type="match status" value="1"/>
</dbReference>
<gene>
    <name evidence="2" type="ORF">X797_007944</name>
</gene>
<dbReference type="AlphaFoldDB" id="A0A0A1URU1"/>
<reference evidence="2 3" key="1">
    <citation type="submission" date="2014-02" db="EMBL/GenBank/DDBJ databases">
        <title>The genome sequence of the entomopathogenic fungus Metarhizium robertsii ARSEF 2575.</title>
        <authorList>
            <person name="Giuliano Garisto Donzelli B."/>
            <person name="Roe B.A."/>
            <person name="Macmil S.L."/>
            <person name="Krasnoff S.B."/>
            <person name="Gibson D.M."/>
        </authorList>
    </citation>
    <scope>NUCLEOTIDE SEQUENCE [LARGE SCALE GENOMIC DNA]</scope>
    <source>
        <strain evidence="2 3">ARSEF 2575</strain>
    </source>
</reference>
<protein>
    <submittedName>
        <fullName evidence="2">Amidase domain protein</fullName>
    </submittedName>
</protein>
<proteinExistence type="predicted"/>
<evidence type="ECO:0000313" key="3">
    <source>
        <dbReference type="Proteomes" id="UP000030151"/>
    </source>
</evidence>
<sequence>MTAPIDGLPLDWQAGHRRTEQEYISLNYYERSTEPEMGMINTGGKLALVDSCATENAPIVNRVCNGEPAYDIAVAAGFAPVATGTETEGSVVSPATRQSLWTIKPALGTIPNQGIIPVSGDFDIAGPVCKTVQDTAVVLAALGQRCDKGLTKGLGAKGLNSILISKGL</sequence>